<reference evidence="1 2" key="1">
    <citation type="submission" date="2017-01" db="EMBL/GenBank/DDBJ databases">
        <authorList>
            <person name="Mah S.A."/>
            <person name="Swanson W.J."/>
            <person name="Moy G.W."/>
            <person name="Vacquier V.D."/>
        </authorList>
    </citation>
    <scope>NUCLEOTIDE SEQUENCE [LARGE SCALE GENOMIC DNA]</scope>
    <source>
        <strain evidence="1 2">DSM 26375</strain>
    </source>
</reference>
<dbReference type="Gene3D" id="3.30.1330.40">
    <property type="entry name" value="RutC-like"/>
    <property type="match status" value="1"/>
</dbReference>
<dbReference type="PANTHER" id="PTHR47328">
    <property type="match status" value="1"/>
</dbReference>
<proteinExistence type="predicted"/>
<dbReference type="Pfam" id="PF01042">
    <property type="entry name" value="Ribonuc_L-PSP"/>
    <property type="match status" value="1"/>
</dbReference>
<dbReference type="EMBL" id="FTOT01000003">
    <property type="protein sequence ID" value="SIS94160.1"/>
    <property type="molecule type" value="Genomic_DNA"/>
</dbReference>
<protein>
    <submittedName>
        <fullName evidence="1">Endoribonuclease L-PSP</fullName>
    </submittedName>
</protein>
<dbReference type="STRING" id="1086013.SAMN05421774_103169"/>
<dbReference type="PANTHER" id="PTHR47328:SF1">
    <property type="entry name" value="RUTC FAMILY PROTEIN YOAB"/>
    <property type="match status" value="1"/>
</dbReference>
<keyword evidence="2" id="KW-1185">Reference proteome</keyword>
<dbReference type="OrthoDB" id="9803101at2"/>
<dbReference type="PROSITE" id="PS51257">
    <property type="entry name" value="PROKAR_LIPOPROTEIN"/>
    <property type="match status" value="1"/>
</dbReference>
<dbReference type="SUPFAM" id="SSF55298">
    <property type="entry name" value="YjgF-like"/>
    <property type="match status" value="1"/>
</dbReference>
<dbReference type="InterPro" id="IPR035959">
    <property type="entry name" value="RutC-like_sf"/>
</dbReference>
<accession>A0A1N7N747</accession>
<name>A0A1N7N747_9RHOB</name>
<organism evidence="1 2">
    <name type="scientific">Gemmobacter megaterium</name>
    <dbReference type="NCBI Taxonomy" id="1086013"/>
    <lineage>
        <taxon>Bacteria</taxon>
        <taxon>Pseudomonadati</taxon>
        <taxon>Pseudomonadota</taxon>
        <taxon>Alphaproteobacteria</taxon>
        <taxon>Rhodobacterales</taxon>
        <taxon>Paracoccaceae</taxon>
        <taxon>Gemmobacter</taxon>
    </lineage>
</organism>
<dbReference type="RefSeq" id="WP_076530564.1">
    <property type="nucleotide sequence ID" value="NZ_BMEH01000003.1"/>
</dbReference>
<dbReference type="Proteomes" id="UP000186141">
    <property type="component" value="Unassembled WGS sequence"/>
</dbReference>
<evidence type="ECO:0000313" key="2">
    <source>
        <dbReference type="Proteomes" id="UP000186141"/>
    </source>
</evidence>
<dbReference type="AlphaFoldDB" id="A0A1N7N747"/>
<gene>
    <name evidence="1" type="ORF">SAMN05421774_103169</name>
</gene>
<dbReference type="InterPro" id="IPR006175">
    <property type="entry name" value="YjgF/YER057c/UK114"/>
</dbReference>
<sequence>MIRKLGRISGPKSPSIHLAAGCASMVSSCMTANDKAGNLAEQTLEILNRIEAHVVELGSSRDKLMMVQVWLADIRDYDAFCTVWNDWCPADHPPALSVVEAAASRRDSLVEIRAYAAP</sequence>
<dbReference type="InterPro" id="IPR035709">
    <property type="entry name" value="YoaB-like"/>
</dbReference>
<evidence type="ECO:0000313" key="1">
    <source>
        <dbReference type="EMBL" id="SIS94160.1"/>
    </source>
</evidence>